<accession>A0A1N6EFR5</accession>
<dbReference type="Pfam" id="PF08484">
    <property type="entry name" value="Methyltransf_14"/>
    <property type="match status" value="1"/>
</dbReference>
<evidence type="ECO:0000313" key="3">
    <source>
        <dbReference type="EMBL" id="SIN81781.1"/>
    </source>
</evidence>
<dbReference type="PANTHER" id="PTHR43861">
    <property type="entry name" value="TRANS-ACONITATE 2-METHYLTRANSFERASE-RELATED"/>
    <property type="match status" value="1"/>
</dbReference>
<dbReference type="InterPro" id="IPR013691">
    <property type="entry name" value="MeTrfase_14"/>
</dbReference>
<dbReference type="GO" id="GO:0008168">
    <property type="term" value="F:methyltransferase activity"/>
    <property type="evidence" value="ECO:0007669"/>
    <property type="project" value="UniProtKB-KW"/>
</dbReference>
<dbReference type="Gene3D" id="3.40.50.720">
    <property type="entry name" value="NAD(P)-binding Rossmann-like Domain"/>
    <property type="match status" value="1"/>
</dbReference>
<organism evidence="3 4">
    <name type="scientific">Paraburkholderia phenazinium</name>
    <dbReference type="NCBI Taxonomy" id="60549"/>
    <lineage>
        <taxon>Bacteria</taxon>
        <taxon>Pseudomonadati</taxon>
        <taxon>Pseudomonadota</taxon>
        <taxon>Betaproteobacteria</taxon>
        <taxon>Burkholderiales</taxon>
        <taxon>Burkholderiaceae</taxon>
        <taxon>Paraburkholderia</taxon>
    </lineage>
</organism>
<dbReference type="GO" id="GO:0032259">
    <property type="term" value="P:methylation"/>
    <property type="evidence" value="ECO:0007669"/>
    <property type="project" value="UniProtKB-KW"/>
</dbReference>
<keyword evidence="3" id="KW-0489">Methyltransferase</keyword>
<dbReference type="Gene3D" id="3.40.50.150">
    <property type="entry name" value="Vaccinia Virus protein VP39"/>
    <property type="match status" value="1"/>
</dbReference>
<dbReference type="Gene3D" id="6.20.50.110">
    <property type="entry name" value="Methyltransferase, zinc-binding domain"/>
    <property type="match status" value="1"/>
</dbReference>
<dbReference type="EMBL" id="FSRM01000001">
    <property type="protein sequence ID" value="SIN81781.1"/>
    <property type="molecule type" value="Genomic_DNA"/>
</dbReference>
<dbReference type="AlphaFoldDB" id="A0A1N6EFR5"/>
<gene>
    <name evidence="3" type="ORF">SAMN05444168_0573</name>
</gene>
<dbReference type="PANTHER" id="PTHR43861:SF5">
    <property type="entry name" value="BLL5978 PROTEIN"/>
    <property type="match status" value="1"/>
</dbReference>
<proteinExistence type="predicted"/>
<dbReference type="OrthoDB" id="9815644at2"/>
<dbReference type="InterPro" id="IPR038576">
    <property type="entry name" value="Methyltransf_Zn-bd_dom_put_sf"/>
</dbReference>
<evidence type="ECO:0000259" key="1">
    <source>
        <dbReference type="Pfam" id="PF08421"/>
    </source>
</evidence>
<feature type="domain" description="Methyltransferase putative zinc binding" evidence="1">
    <location>
        <begin position="3"/>
        <end position="64"/>
    </location>
</feature>
<reference evidence="3 4" key="1">
    <citation type="submission" date="2016-11" db="EMBL/GenBank/DDBJ databases">
        <authorList>
            <person name="Jaros S."/>
            <person name="Januszkiewicz K."/>
            <person name="Wedrychowicz H."/>
        </authorList>
    </citation>
    <scope>NUCLEOTIDE SEQUENCE [LARGE SCALE GENOMIC DNA]</scope>
    <source>
        <strain evidence="3 4">GAS86</strain>
    </source>
</reference>
<dbReference type="Gene3D" id="6.10.250.3100">
    <property type="match status" value="1"/>
</dbReference>
<evidence type="ECO:0000313" key="4">
    <source>
        <dbReference type="Proteomes" id="UP000184693"/>
    </source>
</evidence>
<dbReference type="InterPro" id="IPR013630">
    <property type="entry name" value="Methyltransf_Zn-bd_dom_put"/>
</dbReference>
<dbReference type="SUPFAM" id="SSF53335">
    <property type="entry name" value="S-adenosyl-L-methionine-dependent methyltransferases"/>
    <property type="match status" value="1"/>
</dbReference>
<protein>
    <submittedName>
        <fullName evidence="3">Methyltransferase domain-containing protein</fullName>
    </submittedName>
</protein>
<dbReference type="Pfam" id="PF13489">
    <property type="entry name" value="Methyltransf_23"/>
    <property type="match status" value="1"/>
</dbReference>
<dbReference type="RefSeq" id="WP_074262896.1">
    <property type="nucleotide sequence ID" value="NZ_FSRM01000001.1"/>
</dbReference>
<evidence type="ECO:0000259" key="2">
    <source>
        <dbReference type="Pfam" id="PF08484"/>
    </source>
</evidence>
<keyword evidence="3" id="KW-0808">Transferase</keyword>
<dbReference type="Proteomes" id="UP000184693">
    <property type="component" value="Unassembled WGS sequence"/>
</dbReference>
<dbReference type="InterPro" id="IPR029063">
    <property type="entry name" value="SAM-dependent_MTases_sf"/>
</dbReference>
<feature type="domain" description="C-methyltransferase" evidence="2">
    <location>
        <begin position="245"/>
        <end position="402"/>
    </location>
</feature>
<dbReference type="Pfam" id="PF08421">
    <property type="entry name" value="Methyltransf_13"/>
    <property type="match status" value="1"/>
</dbReference>
<name>A0A1N6EFR5_9BURK</name>
<sequence>MNCRHCGQPLTFPFLDLGFAPPSNAYLTEADLTRPERYYPLKLFVCDACWLVQTEDYAAREALFDADYAYFSSVSESWLAHARHYAASITEELSLGRDSFVIEVASNDGYLLRNFVAAQIPCLGIEPTASTAARAEELGVPVLREFFGEQLSRTLVERGQLADLIVGNNVFAHVPDVNDFTKGLKTVLKPGGTITLEFPHLVNLIDEVQFDTVYHEHFSYFSLQAVEHIFHAAGLRVCRADQLKTHGGSLRVFGCHADDPRVDDVSVERIRALEQERGITRLDTYRDFQQRVDEAKNGLLRFLLDCKDAGTKVGAYGAAAKGNTFLNYAGVKPDLLPYVCDAAPSKQGKFMPGSHIPIISPAELARAKPEVVLILPWNISDEVVAQQKPVLGSEVRFAVALPRVRYL</sequence>